<sequence length="153" mass="17962">MLLSRKAYERDVIELKAPSLSTMKRFKSDIISEIEDLDVLIGIVNSLLVGVVFCNIKKNMVLVQRRKLLVLLLLMPAFLISKYEKMNTVTSITSLKPLFQMVLLNKKRQIQAFATYLFQLRQMHHLFYYFSNFMIQVTQLNPQSRLCSKQRQN</sequence>
<dbReference type="Proteomes" id="UP001642409">
    <property type="component" value="Unassembled WGS sequence"/>
</dbReference>
<accession>A0AA86UQT6</accession>
<comment type="caution">
    <text evidence="1">The sequence shown here is derived from an EMBL/GenBank/DDBJ whole genome shotgun (WGS) entry which is preliminary data.</text>
</comment>
<proteinExistence type="predicted"/>
<reference evidence="1" key="1">
    <citation type="submission" date="2023-06" db="EMBL/GenBank/DDBJ databases">
        <authorList>
            <person name="Kurt Z."/>
        </authorList>
    </citation>
    <scope>NUCLEOTIDE SEQUENCE</scope>
</reference>
<organism evidence="1">
    <name type="scientific">Hexamita inflata</name>
    <dbReference type="NCBI Taxonomy" id="28002"/>
    <lineage>
        <taxon>Eukaryota</taxon>
        <taxon>Metamonada</taxon>
        <taxon>Diplomonadida</taxon>
        <taxon>Hexamitidae</taxon>
        <taxon>Hexamitinae</taxon>
        <taxon>Hexamita</taxon>
    </lineage>
</organism>
<dbReference type="AlphaFoldDB" id="A0AA86UQT6"/>
<evidence type="ECO:0000313" key="1">
    <source>
        <dbReference type="EMBL" id="CAI9968020.1"/>
    </source>
</evidence>
<protein>
    <submittedName>
        <fullName evidence="2">Hypothetical_protein</fullName>
    </submittedName>
</protein>
<dbReference type="EMBL" id="CAXDID020000044">
    <property type="protein sequence ID" value="CAL6001739.1"/>
    <property type="molecule type" value="Genomic_DNA"/>
</dbReference>
<evidence type="ECO:0000313" key="2">
    <source>
        <dbReference type="EMBL" id="CAL6001739.1"/>
    </source>
</evidence>
<name>A0AA86UQT6_9EUKA</name>
<keyword evidence="3" id="KW-1185">Reference proteome</keyword>
<evidence type="ECO:0000313" key="3">
    <source>
        <dbReference type="Proteomes" id="UP001642409"/>
    </source>
</evidence>
<gene>
    <name evidence="2" type="ORF">HINF_LOCUS17583</name>
    <name evidence="1" type="ORF">HINF_LOCUS55665</name>
</gene>
<dbReference type="EMBL" id="CATOUU010001031">
    <property type="protein sequence ID" value="CAI9968020.1"/>
    <property type="molecule type" value="Genomic_DNA"/>
</dbReference>
<reference evidence="2 3" key="2">
    <citation type="submission" date="2024-07" db="EMBL/GenBank/DDBJ databases">
        <authorList>
            <person name="Akdeniz Z."/>
        </authorList>
    </citation>
    <scope>NUCLEOTIDE SEQUENCE [LARGE SCALE GENOMIC DNA]</scope>
</reference>